<evidence type="ECO:0000259" key="2">
    <source>
        <dbReference type="PROSITE" id="PS51673"/>
    </source>
</evidence>
<comment type="caution">
    <text evidence="4">The sequence shown here is derived from an EMBL/GenBank/DDBJ whole genome shotgun (WGS) entry which is preliminary data.</text>
</comment>
<dbReference type="PROSITE" id="PS51938">
    <property type="entry name" value="SUZ_C"/>
    <property type="match status" value="1"/>
</dbReference>
<accession>A0ABR1YUL1</accession>
<dbReference type="Proteomes" id="UP001492380">
    <property type="component" value="Unassembled WGS sequence"/>
</dbReference>
<name>A0ABR1YUL1_9PEZI</name>
<evidence type="ECO:0000256" key="1">
    <source>
        <dbReference type="SAM" id="MobiDB-lite"/>
    </source>
</evidence>
<feature type="compositionally biased region" description="Gly residues" evidence="1">
    <location>
        <begin position="243"/>
        <end position="255"/>
    </location>
</feature>
<feature type="compositionally biased region" description="Basic and acidic residues" evidence="1">
    <location>
        <begin position="39"/>
        <end position="50"/>
    </location>
</feature>
<evidence type="ECO:0000259" key="3">
    <source>
        <dbReference type="PROSITE" id="PS51938"/>
    </source>
</evidence>
<evidence type="ECO:0000313" key="5">
    <source>
        <dbReference type="Proteomes" id="UP001492380"/>
    </source>
</evidence>
<sequence>MSSSNTKVPDAWDDDWEALADKEESVAPPATPAPAKKLSKAERRAQHAEFNKQLWQAAEAPAETPMFVEAKSEIPLKTDMKPGITLLSRKPPPKVLTRDPKTQNAEDGDDSEEEARKKRDEEFAQRQARAQREREEKQRKYAEVRERLFGSPTPEASQERSSSRNSGNRNFRGKGRKAGDSDVNSSSADQSPARGQANSRRQLYDPNHSAKPNSSRQDSRSRSGTPNNEQQPIRSPRGPDSSGRGGFAPRGRGLS</sequence>
<feature type="domain" description="SUZ" evidence="2">
    <location>
        <begin position="73"/>
        <end position="153"/>
    </location>
</feature>
<keyword evidence="5" id="KW-1185">Reference proteome</keyword>
<dbReference type="EMBL" id="JBBWRZ010000003">
    <property type="protein sequence ID" value="KAK8239869.1"/>
    <property type="molecule type" value="Genomic_DNA"/>
</dbReference>
<feature type="compositionally biased region" description="Low complexity" evidence="1">
    <location>
        <begin position="232"/>
        <end position="242"/>
    </location>
</feature>
<feature type="compositionally biased region" description="Basic and acidic residues" evidence="1">
    <location>
        <begin position="114"/>
        <end position="148"/>
    </location>
</feature>
<dbReference type="InterPro" id="IPR024642">
    <property type="entry name" value="SUZ-C"/>
</dbReference>
<feature type="compositionally biased region" description="Polar residues" evidence="1">
    <location>
        <begin position="210"/>
        <end position="231"/>
    </location>
</feature>
<evidence type="ECO:0000313" key="4">
    <source>
        <dbReference type="EMBL" id="KAK8239869.1"/>
    </source>
</evidence>
<organism evidence="4 5">
    <name type="scientific">Phyllosticta capitalensis</name>
    <dbReference type="NCBI Taxonomy" id="121624"/>
    <lineage>
        <taxon>Eukaryota</taxon>
        <taxon>Fungi</taxon>
        <taxon>Dikarya</taxon>
        <taxon>Ascomycota</taxon>
        <taxon>Pezizomycotina</taxon>
        <taxon>Dothideomycetes</taxon>
        <taxon>Dothideomycetes incertae sedis</taxon>
        <taxon>Botryosphaeriales</taxon>
        <taxon>Phyllostictaceae</taxon>
        <taxon>Phyllosticta</taxon>
    </lineage>
</organism>
<proteinExistence type="predicted"/>
<dbReference type="PROSITE" id="PS51673">
    <property type="entry name" value="SUZ"/>
    <property type="match status" value="1"/>
</dbReference>
<gene>
    <name evidence="4" type="ORF">HDK90DRAFT_166621</name>
</gene>
<dbReference type="InterPro" id="IPR024771">
    <property type="entry name" value="SUZ"/>
</dbReference>
<evidence type="ECO:0008006" key="6">
    <source>
        <dbReference type="Google" id="ProtNLM"/>
    </source>
</evidence>
<dbReference type="Pfam" id="PF12752">
    <property type="entry name" value="SUZ"/>
    <property type="match status" value="1"/>
</dbReference>
<reference evidence="4 5" key="1">
    <citation type="submission" date="2024-04" db="EMBL/GenBank/DDBJ databases">
        <title>Phyllosticta paracitricarpa is synonymous to the EU quarantine fungus P. citricarpa based on phylogenomic analyses.</title>
        <authorList>
            <consortium name="Lawrence Berkeley National Laboratory"/>
            <person name="Van Ingen-Buijs V.A."/>
            <person name="Van Westerhoven A.C."/>
            <person name="Haridas S."/>
            <person name="Skiadas P."/>
            <person name="Martin F."/>
            <person name="Groenewald J.Z."/>
            <person name="Crous P.W."/>
            <person name="Seidl M.F."/>
        </authorList>
    </citation>
    <scope>NUCLEOTIDE SEQUENCE [LARGE SCALE GENOMIC DNA]</scope>
    <source>
        <strain evidence="4 5">CBS 123374</strain>
    </source>
</reference>
<feature type="region of interest" description="Disordered" evidence="1">
    <location>
        <begin position="1"/>
        <end position="255"/>
    </location>
</feature>
<feature type="domain" description="SUZ-C" evidence="3">
    <location>
        <begin position="212"/>
        <end position="251"/>
    </location>
</feature>
<feature type="compositionally biased region" description="Basic and acidic residues" evidence="1">
    <location>
        <begin position="70"/>
        <end position="80"/>
    </location>
</feature>
<protein>
    <recommendedName>
        <fullName evidence="6">SUZ domain-containing protein</fullName>
    </recommendedName>
</protein>